<name>A8LW92_SALAI</name>
<gene>
    <name evidence="3" type="ordered locus">Sare_4950</name>
</gene>
<feature type="domain" description="Methyltransferase" evidence="2">
    <location>
        <begin position="44"/>
        <end position="139"/>
    </location>
</feature>
<sequence length="246" mass="27125">MSWYENDELWSGFAGLMFSPKRAVAAARNVAESPLLALPTGSRVLDLCCGPGIYLEPLARRGHQVTGVDLSPAMLERAQEVCKESDPPVELVRGDMGEFVRPGAFDVALNMYSSFGYFAEHERNMQVLRNIHTSLAPGGKLVLEVFGKEFLAAHSLDRPQAIDLEDGTVFVRNWVLDGWTRLHTEWTKVQGDKASSASVISYLYSAVELKGLVAQVGFVDVECFGGFDARPYDLNSKTLIVRGIRP</sequence>
<dbReference type="KEGG" id="saq:Sare_4950"/>
<dbReference type="HOGENOM" id="CLU_069129_1_0_11"/>
<keyword evidence="3" id="KW-0489">Methyltransferase</keyword>
<accession>A8LW92</accession>
<dbReference type="OrthoDB" id="279734at2"/>
<dbReference type="GO" id="GO:0008168">
    <property type="term" value="F:methyltransferase activity"/>
    <property type="evidence" value="ECO:0007669"/>
    <property type="project" value="UniProtKB-KW"/>
</dbReference>
<proteinExistence type="predicted"/>
<dbReference type="Gene3D" id="3.40.50.150">
    <property type="entry name" value="Vaccinia Virus protein VP39"/>
    <property type="match status" value="1"/>
</dbReference>
<dbReference type="EMBL" id="CP000850">
    <property type="protein sequence ID" value="ABW00697.1"/>
    <property type="molecule type" value="Genomic_DNA"/>
</dbReference>
<dbReference type="InterPro" id="IPR041698">
    <property type="entry name" value="Methyltransf_25"/>
</dbReference>
<dbReference type="InterPro" id="IPR029063">
    <property type="entry name" value="SAM-dependent_MTases_sf"/>
</dbReference>
<dbReference type="SUPFAM" id="SSF53335">
    <property type="entry name" value="S-adenosyl-L-methionine-dependent methyltransferases"/>
    <property type="match status" value="1"/>
</dbReference>
<evidence type="ECO:0000313" key="3">
    <source>
        <dbReference type="EMBL" id="ABW00697.1"/>
    </source>
</evidence>
<evidence type="ECO:0000256" key="1">
    <source>
        <dbReference type="ARBA" id="ARBA00022679"/>
    </source>
</evidence>
<dbReference type="Pfam" id="PF13649">
    <property type="entry name" value="Methyltransf_25"/>
    <property type="match status" value="1"/>
</dbReference>
<dbReference type="CDD" id="cd02440">
    <property type="entry name" value="AdoMet_MTases"/>
    <property type="match status" value="1"/>
</dbReference>
<protein>
    <submittedName>
        <fullName evidence="3">Methyltransferase type 11</fullName>
    </submittedName>
</protein>
<dbReference type="Gene3D" id="2.20.25.110">
    <property type="entry name" value="S-adenosyl-L-methionine-dependent methyltransferases"/>
    <property type="match status" value="1"/>
</dbReference>
<dbReference type="AlphaFoldDB" id="A8LW92"/>
<dbReference type="eggNOG" id="COG2227">
    <property type="taxonomic scope" value="Bacteria"/>
</dbReference>
<reference evidence="3" key="1">
    <citation type="submission" date="2007-10" db="EMBL/GenBank/DDBJ databases">
        <title>Complete sequence of Salinispora arenicola CNS-205.</title>
        <authorList>
            <consortium name="US DOE Joint Genome Institute"/>
            <person name="Copeland A."/>
            <person name="Lucas S."/>
            <person name="Lapidus A."/>
            <person name="Barry K."/>
            <person name="Glavina del Rio T."/>
            <person name="Dalin E."/>
            <person name="Tice H."/>
            <person name="Pitluck S."/>
            <person name="Foster B."/>
            <person name="Schmutz J."/>
            <person name="Larimer F."/>
            <person name="Land M."/>
            <person name="Hauser L."/>
            <person name="Kyrpides N."/>
            <person name="Ivanova N."/>
            <person name="Jensen P.R."/>
            <person name="Moore B.S."/>
            <person name="Penn K."/>
            <person name="Jenkins C."/>
            <person name="Udwary D."/>
            <person name="Xiang L."/>
            <person name="Gontang E."/>
            <person name="Richardson P."/>
        </authorList>
    </citation>
    <scope>NUCLEOTIDE SEQUENCE [LARGE SCALE GENOMIC DNA]</scope>
    <source>
        <strain evidence="3">CNS-205</strain>
    </source>
</reference>
<dbReference type="GO" id="GO:0032259">
    <property type="term" value="P:methylation"/>
    <property type="evidence" value="ECO:0007669"/>
    <property type="project" value="UniProtKB-KW"/>
</dbReference>
<organism evidence="3">
    <name type="scientific">Salinispora arenicola (strain CNS-205)</name>
    <dbReference type="NCBI Taxonomy" id="391037"/>
    <lineage>
        <taxon>Bacteria</taxon>
        <taxon>Bacillati</taxon>
        <taxon>Actinomycetota</taxon>
        <taxon>Actinomycetes</taxon>
        <taxon>Micromonosporales</taxon>
        <taxon>Micromonosporaceae</taxon>
        <taxon>Salinispora</taxon>
    </lineage>
</organism>
<dbReference type="PANTHER" id="PTHR43861">
    <property type="entry name" value="TRANS-ACONITATE 2-METHYLTRANSFERASE-RELATED"/>
    <property type="match status" value="1"/>
</dbReference>
<dbReference type="STRING" id="391037.Sare_4950"/>
<evidence type="ECO:0000259" key="2">
    <source>
        <dbReference type="Pfam" id="PF13649"/>
    </source>
</evidence>
<dbReference type="PATRIC" id="fig|391037.6.peg.4996"/>
<keyword evidence="1 3" id="KW-0808">Transferase</keyword>